<dbReference type="RefSeq" id="WP_259543285.1">
    <property type="nucleotide sequence ID" value="NZ_JANLCJ010000338.1"/>
</dbReference>
<organism evidence="1 2">
    <name type="scientific">Herbiconiux daphne</name>
    <dbReference type="NCBI Taxonomy" id="2970914"/>
    <lineage>
        <taxon>Bacteria</taxon>
        <taxon>Bacillati</taxon>
        <taxon>Actinomycetota</taxon>
        <taxon>Actinomycetes</taxon>
        <taxon>Micrococcales</taxon>
        <taxon>Microbacteriaceae</taxon>
        <taxon>Herbiconiux</taxon>
    </lineage>
</organism>
<dbReference type="Proteomes" id="UP001165586">
    <property type="component" value="Unassembled WGS sequence"/>
</dbReference>
<protein>
    <submittedName>
        <fullName evidence="1">DUF5309 domain-containing protein</fullName>
    </submittedName>
</protein>
<evidence type="ECO:0000313" key="2">
    <source>
        <dbReference type="Proteomes" id="UP001165586"/>
    </source>
</evidence>
<comment type="caution">
    <text evidence="1">The sequence shown here is derived from an EMBL/GenBank/DDBJ whole genome shotgun (WGS) entry which is preliminary data.</text>
</comment>
<gene>
    <name evidence="1" type="ORF">N1032_25090</name>
</gene>
<dbReference type="Pfam" id="PF17236">
    <property type="entry name" value="SU10_MCP"/>
    <property type="match status" value="1"/>
</dbReference>
<evidence type="ECO:0000313" key="1">
    <source>
        <dbReference type="EMBL" id="MCS5737006.1"/>
    </source>
</evidence>
<accession>A0ABT2HAW6</accession>
<keyword evidence="2" id="KW-1185">Reference proteome</keyword>
<sequence>MSITNLISYEILGAKEEFAGWVSNISPYDTPFTSLTGKAPVYNRVFEWQTDRLELVNSSNAWEESRENLPAPILIPTKVHNNYTQIFRKVVTVSDTANAFKNHGRQSELEYQFEKASKEIKRDLEWTFLSSQDKDDGKTNNTR</sequence>
<dbReference type="EMBL" id="JANLCJ010000338">
    <property type="protein sequence ID" value="MCS5737006.1"/>
    <property type="molecule type" value="Genomic_DNA"/>
</dbReference>
<reference evidence="1" key="1">
    <citation type="submission" date="2022-08" db="EMBL/GenBank/DDBJ databases">
        <authorList>
            <person name="Deng Y."/>
            <person name="Han X.-F."/>
            <person name="Zhang Y.-Q."/>
        </authorList>
    </citation>
    <scope>NUCLEOTIDE SEQUENCE</scope>
    <source>
        <strain evidence="1">CPCC 203386</strain>
    </source>
</reference>
<proteinExistence type="predicted"/>
<feature type="non-terminal residue" evidence="1">
    <location>
        <position position="143"/>
    </location>
</feature>
<name>A0ABT2HAW6_9MICO</name>
<dbReference type="InterPro" id="IPR035198">
    <property type="entry name" value="SU10_MCP"/>
</dbReference>